<accession>A6KCB7</accession>
<dbReference type="Proteomes" id="UP000234681">
    <property type="component" value="Chromosome 7"/>
</dbReference>
<dbReference type="EMBL" id="CH474035">
    <property type="protein sequence ID" value="EDL87025.1"/>
    <property type="molecule type" value="Genomic_DNA"/>
</dbReference>
<dbReference type="AlphaFoldDB" id="A6KCB7"/>
<proteinExistence type="predicted"/>
<gene>
    <name evidence="1" type="ORF">rCG_50787</name>
</gene>
<protein>
    <submittedName>
        <fullName evidence="1">RCG50787</fullName>
    </submittedName>
</protein>
<name>A6KCB7_RAT</name>
<organism evidence="1 2">
    <name type="scientific">Rattus norvegicus</name>
    <name type="common">Rat</name>
    <dbReference type="NCBI Taxonomy" id="10116"/>
    <lineage>
        <taxon>Eukaryota</taxon>
        <taxon>Metazoa</taxon>
        <taxon>Chordata</taxon>
        <taxon>Craniata</taxon>
        <taxon>Vertebrata</taxon>
        <taxon>Euteleostomi</taxon>
        <taxon>Mammalia</taxon>
        <taxon>Eutheria</taxon>
        <taxon>Euarchontoglires</taxon>
        <taxon>Glires</taxon>
        <taxon>Rodentia</taxon>
        <taxon>Myomorpha</taxon>
        <taxon>Muroidea</taxon>
        <taxon>Muridae</taxon>
        <taxon>Murinae</taxon>
        <taxon>Rattus</taxon>
    </lineage>
</organism>
<sequence length="25" mass="2899">MELPLMINPTGCARSEPKILTHYKR</sequence>
<reference evidence="1 2" key="1">
    <citation type="submission" date="2005-09" db="EMBL/GenBank/DDBJ databases">
        <authorList>
            <person name="Mural R.J."/>
            <person name="Li P.W."/>
            <person name="Adams M.D."/>
            <person name="Amanatides P.G."/>
            <person name="Baden-Tillson H."/>
            <person name="Barnstead M."/>
            <person name="Chin S.H."/>
            <person name="Dew I."/>
            <person name="Evans C.A."/>
            <person name="Ferriera S."/>
            <person name="Flanigan M."/>
            <person name="Fosler C."/>
            <person name="Glodek A."/>
            <person name="Gu Z."/>
            <person name="Holt R.A."/>
            <person name="Jennings D."/>
            <person name="Kraft C.L."/>
            <person name="Lu F."/>
            <person name="Nguyen T."/>
            <person name="Nusskern D.R."/>
            <person name="Pfannkoch C.M."/>
            <person name="Sitter C."/>
            <person name="Sutton G.G."/>
            <person name="Venter J.C."/>
            <person name="Wang Z."/>
            <person name="Woodage T."/>
            <person name="Zheng X.H."/>
            <person name="Zhong F."/>
        </authorList>
    </citation>
    <scope>NUCLEOTIDE SEQUENCE [LARGE SCALE GENOMIC DNA]</scope>
    <source>
        <strain>BN</strain>
        <strain evidence="2">Sprague-Dawley</strain>
    </source>
</reference>
<evidence type="ECO:0000313" key="1">
    <source>
        <dbReference type="EMBL" id="EDL87025.1"/>
    </source>
</evidence>
<evidence type="ECO:0000313" key="2">
    <source>
        <dbReference type="Proteomes" id="UP000234681"/>
    </source>
</evidence>